<feature type="domain" description="N-acetyltransferase" evidence="3">
    <location>
        <begin position="3"/>
        <end position="150"/>
    </location>
</feature>
<evidence type="ECO:0000256" key="1">
    <source>
        <dbReference type="ARBA" id="ARBA00022679"/>
    </source>
</evidence>
<name>A0ABU5HGX3_9BACT</name>
<evidence type="ECO:0000256" key="2">
    <source>
        <dbReference type="ARBA" id="ARBA00023315"/>
    </source>
</evidence>
<keyword evidence="1" id="KW-0808">Transferase</keyword>
<gene>
    <name evidence="4" type="ORF">SYV04_37395</name>
</gene>
<organism evidence="4 5">
    <name type="scientific">Hyalangium rubrum</name>
    <dbReference type="NCBI Taxonomy" id="3103134"/>
    <lineage>
        <taxon>Bacteria</taxon>
        <taxon>Pseudomonadati</taxon>
        <taxon>Myxococcota</taxon>
        <taxon>Myxococcia</taxon>
        <taxon>Myxococcales</taxon>
        <taxon>Cystobacterineae</taxon>
        <taxon>Archangiaceae</taxon>
        <taxon>Hyalangium</taxon>
    </lineage>
</organism>
<sequence length="154" mass="17211">MAIILRSSTLADVDAMFRVWHDAVRATHHFLTEEDIAFYATIVREQYLPAAAFTVAVDDADGGEQIVGFLGVTGPKLDSLFIDPAVHGRRIGRRLVEFARAGHDFMDVDVNEANQAAHAFYEHMGFVRIGRTPIDEQGRPLPLLHLRWTRGENG</sequence>
<evidence type="ECO:0000313" key="5">
    <source>
        <dbReference type="Proteomes" id="UP001291309"/>
    </source>
</evidence>
<evidence type="ECO:0000259" key="3">
    <source>
        <dbReference type="PROSITE" id="PS51186"/>
    </source>
</evidence>
<reference evidence="4 5" key="1">
    <citation type="submission" date="2023-12" db="EMBL/GenBank/DDBJ databases">
        <title>the genome sequence of Hyalangium sp. s54d21.</title>
        <authorList>
            <person name="Zhang X."/>
        </authorList>
    </citation>
    <scope>NUCLEOTIDE SEQUENCE [LARGE SCALE GENOMIC DNA]</scope>
    <source>
        <strain evidence="5">s54d21</strain>
    </source>
</reference>
<dbReference type="CDD" id="cd04301">
    <property type="entry name" value="NAT_SF"/>
    <property type="match status" value="1"/>
</dbReference>
<dbReference type="PROSITE" id="PS51186">
    <property type="entry name" value="GNAT"/>
    <property type="match status" value="1"/>
</dbReference>
<dbReference type="RefSeq" id="WP_321550839.1">
    <property type="nucleotide sequence ID" value="NZ_JAXIVS010000018.1"/>
</dbReference>
<dbReference type="Gene3D" id="3.40.630.30">
    <property type="match status" value="1"/>
</dbReference>
<accession>A0ABU5HGX3</accession>
<dbReference type="PANTHER" id="PTHR43800">
    <property type="entry name" value="PEPTIDYL-LYSINE N-ACETYLTRANSFERASE YJAB"/>
    <property type="match status" value="1"/>
</dbReference>
<proteinExistence type="predicted"/>
<evidence type="ECO:0000313" key="4">
    <source>
        <dbReference type="EMBL" id="MDY7232124.1"/>
    </source>
</evidence>
<protein>
    <submittedName>
        <fullName evidence="4">Acetyltransferase</fullName>
    </submittedName>
</protein>
<dbReference type="PANTHER" id="PTHR43800:SF1">
    <property type="entry name" value="PEPTIDYL-LYSINE N-ACETYLTRANSFERASE YJAB"/>
    <property type="match status" value="1"/>
</dbReference>
<dbReference type="InterPro" id="IPR000182">
    <property type="entry name" value="GNAT_dom"/>
</dbReference>
<comment type="caution">
    <text evidence="4">The sequence shown here is derived from an EMBL/GenBank/DDBJ whole genome shotgun (WGS) entry which is preliminary data.</text>
</comment>
<keyword evidence="5" id="KW-1185">Reference proteome</keyword>
<dbReference type="NCBIfam" id="NF007807">
    <property type="entry name" value="PRK10514.1"/>
    <property type="match status" value="1"/>
</dbReference>
<dbReference type="Proteomes" id="UP001291309">
    <property type="component" value="Unassembled WGS sequence"/>
</dbReference>
<dbReference type="Pfam" id="PF13508">
    <property type="entry name" value="Acetyltransf_7"/>
    <property type="match status" value="1"/>
</dbReference>
<dbReference type="SUPFAM" id="SSF55729">
    <property type="entry name" value="Acyl-CoA N-acyltransferases (Nat)"/>
    <property type="match status" value="1"/>
</dbReference>
<keyword evidence="2" id="KW-0012">Acyltransferase</keyword>
<dbReference type="EMBL" id="JAXIVS010000018">
    <property type="protein sequence ID" value="MDY7232124.1"/>
    <property type="molecule type" value="Genomic_DNA"/>
</dbReference>
<dbReference type="InterPro" id="IPR016181">
    <property type="entry name" value="Acyl_CoA_acyltransferase"/>
</dbReference>